<keyword evidence="2" id="KW-0472">Membrane</keyword>
<dbReference type="OrthoDB" id="2339353at2759"/>
<keyword evidence="2" id="KW-1133">Transmembrane helix</keyword>
<dbReference type="EMBL" id="CAJVPS010003443">
    <property type="protein sequence ID" value="CAG8589005.1"/>
    <property type="molecule type" value="Genomic_DNA"/>
</dbReference>
<keyword evidence="4" id="KW-1185">Reference proteome</keyword>
<proteinExistence type="predicted"/>
<organism evidence="3 4">
    <name type="scientific">Ambispora leptoticha</name>
    <dbReference type="NCBI Taxonomy" id="144679"/>
    <lineage>
        <taxon>Eukaryota</taxon>
        <taxon>Fungi</taxon>
        <taxon>Fungi incertae sedis</taxon>
        <taxon>Mucoromycota</taxon>
        <taxon>Glomeromycotina</taxon>
        <taxon>Glomeromycetes</taxon>
        <taxon>Archaeosporales</taxon>
        <taxon>Ambisporaceae</taxon>
        <taxon>Ambispora</taxon>
    </lineage>
</organism>
<evidence type="ECO:0000313" key="3">
    <source>
        <dbReference type="EMBL" id="CAG8589005.1"/>
    </source>
</evidence>
<evidence type="ECO:0000256" key="2">
    <source>
        <dbReference type="SAM" id="Phobius"/>
    </source>
</evidence>
<accession>A0A9N9C6M7</accession>
<sequence length="325" mass="37057">MTNEKLSAIEVPDIEICGYGSDVEIIRCVFTMKDRTSEIHPGCASFLYRKPLVGKSYCYVFMGNHTLHFSDENDDNLNELLVYFKILDLAGAENVSSSVPAVAVTLLDPSFDPLTGKGRTAENDLRLQLNNFAGIQNYTTHVKMTKSVYREIPNRDFKSILGITPNYLNITTITAHSQYFPLHNNPNFTADTDTGFFQLLIGSYLLEVRTEIRMRSFLSILGVAGGGFSAICIISLLLFGNRKTRPWGLMYFLIRSEVERFSQMDIVPFLHDNDMNDVNKSLSHEQRIERLEERFKELEGLLSDYFLDITPSKSFKEKHAKNEKF</sequence>
<gene>
    <name evidence="3" type="ORF">ALEPTO_LOCUS7613</name>
</gene>
<evidence type="ECO:0000313" key="4">
    <source>
        <dbReference type="Proteomes" id="UP000789508"/>
    </source>
</evidence>
<protein>
    <submittedName>
        <fullName evidence="3">11025_t:CDS:1</fullName>
    </submittedName>
</protein>
<dbReference type="AlphaFoldDB" id="A0A9N9C6M7"/>
<feature type="coiled-coil region" evidence="1">
    <location>
        <begin position="281"/>
        <end position="308"/>
    </location>
</feature>
<keyword evidence="2" id="KW-0812">Transmembrane</keyword>
<evidence type="ECO:0000256" key="1">
    <source>
        <dbReference type="SAM" id="Coils"/>
    </source>
</evidence>
<dbReference type="Proteomes" id="UP000789508">
    <property type="component" value="Unassembled WGS sequence"/>
</dbReference>
<keyword evidence="1" id="KW-0175">Coiled coil</keyword>
<comment type="caution">
    <text evidence="3">The sequence shown here is derived from an EMBL/GenBank/DDBJ whole genome shotgun (WGS) entry which is preliminary data.</text>
</comment>
<feature type="transmembrane region" description="Helical" evidence="2">
    <location>
        <begin position="217"/>
        <end position="240"/>
    </location>
</feature>
<reference evidence="3" key="1">
    <citation type="submission" date="2021-06" db="EMBL/GenBank/DDBJ databases">
        <authorList>
            <person name="Kallberg Y."/>
            <person name="Tangrot J."/>
            <person name="Rosling A."/>
        </authorList>
    </citation>
    <scope>NUCLEOTIDE SEQUENCE</scope>
    <source>
        <strain evidence="3">FL130A</strain>
    </source>
</reference>
<name>A0A9N9C6M7_9GLOM</name>